<protein>
    <submittedName>
        <fullName evidence="1">I78 family peptidase inhibitor</fullName>
    </submittedName>
</protein>
<dbReference type="Proteomes" id="UP001165342">
    <property type="component" value="Unassembled WGS sequence"/>
</dbReference>
<dbReference type="RefSeq" id="WP_249832045.1">
    <property type="nucleotide sequence ID" value="NZ_JAMGBE010000003.1"/>
</dbReference>
<sequence length="98" mass="10358">MRNWLLLAPLLLASCAASENKNPGLDQLPPGSACTSTALDSFVGQPASADLGARMLAASHASKLRWVPFGAVIMMDFSPMRLTVRLDQQNRVASATCG</sequence>
<dbReference type="InterPro" id="IPR021719">
    <property type="entry name" value="Prot_inh_I78"/>
</dbReference>
<dbReference type="Pfam" id="PF11720">
    <property type="entry name" value="Inhibitor_I78"/>
    <property type="match status" value="1"/>
</dbReference>
<gene>
    <name evidence="1" type="ORF">LZ538_10970</name>
</gene>
<comment type="caution">
    <text evidence="1">The sequence shown here is derived from an EMBL/GenBank/DDBJ whole genome shotgun (WGS) entry which is preliminary data.</text>
</comment>
<dbReference type="EMBL" id="JAMGBE010000003">
    <property type="protein sequence ID" value="MCL6730567.1"/>
    <property type="molecule type" value="Genomic_DNA"/>
</dbReference>
<keyword evidence="2" id="KW-1185">Reference proteome</keyword>
<proteinExistence type="predicted"/>
<accession>A0ABT0S3X7</accession>
<reference evidence="1" key="1">
    <citation type="submission" date="2022-05" db="EMBL/GenBank/DDBJ databases">
        <authorList>
            <person name="Jo J.-H."/>
            <person name="Im W.-T."/>
        </authorList>
    </citation>
    <scope>NUCLEOTIDE SEQUENCE</scope>
    <source>
        <strain evidence="1">SE220</strain>
    </source>
</reference>
<evidence type="ECO:0000313" key="1">
    <source>
        <dbReference type="EMBL" id="MCL6730567.1"/>
    </source>
</evidence>
<evidence type="ECO:0000313" key="2">
    <source>
        <dbReference type="Proteomes" id="UP001165342"/>
    </source>
</evidence>
<dbReference type="PROSITE" id="PS51257">
    <property type="entry name" value="PROKAR_LIPOPROTEIN"/>
    <property type="match status" value="1"/>
</dbReference>
<name>A0ABT0S3X7_9SPHN</name>
<organism evidence="1 2">
    <name type="scientific">Sphingomonas hankyongi</name>
    <dbReference type="NCBI Taxonomy" id="2908209"/>
    <lineage>
        <taxon>Bacteria</taxon>
        <taxon>Pseudomonadati</taxon>
        <taxon>Pseudomonadota</taxon>
        <taxon>Alphaproteobacteria</taxon>
        <taxon>Sphingomonadales</taxon>
        <taxon>Sphingomonadaceae</taxon>
        <taxon>Sphingomonas</taxon>
    </lineage>
</organism>
<dbReference type="Gene3D" id="3.30.10.10">
    <property type="entry name" value="Trypsin Inhibitor V, subunit A"/>
    <property type="match status" value="1"/>
</dbReference>